<dbReference type="Proteomes" id="UP000276282">
    <property type="component" value="Unassembled WGS sequence"/>
</dbReference>
<evidence type="ECO:0000256" key="1">
    <source>
        <dbReference type="ARBA" id="ARBA00023125"/>
    </source>
</evidence>
<accession>A0A495Q007</accession>
<dbReference type="AlphaFoldDB" id="A0A495Q007"/>
<dbReference type="Pfam" id="PF02082">
    <property type="entry name" value="Rrf2"/>
    <property type="match status" value="1"/>
</dbReference>
<comment type="caution">
    <text evidence="2">The sequence shown here is derived from an EMBL/GenBank/DDBJ whole genome shotgun (WGS) entry which is preliminary data.</text>
</comment>
<dbReference type="InterPro" id="IPR036388">
    <property type="entry name" value="WH-like_DNA-bd_sf"/>
</dbReference>
<dbReference type="EMBL" id="RBLG01000001">
    <property type="protein sequence ID" value="RKS56121.1"/>
    <property type="molecule type" value="Genomic_DNA"/>
</dbReference>
<organism evidence="2 3">
    <name type="scientific">Gillisia mitskevichiae</name>
    <dbReference type="NCBI Taxonomy" id="270921"/>
    <lineage>
        <taxon>Bacteria</taxon>
        <taxon>Pseudomonadati</taxon>
        <taxon>Bacteroidota</taxon>
        <taxon>Flavobacteriia</taxon>
        <taxon>Flavobacteriales</taxon>
        <taxon>Flavobacteriaceae</taxon>
        <taxon>Gillisia</taxon>
    </lineage>
</organism>
<dbReference type="PANTHER" id="PTHR33221:SF5">
    <property type="entry name" value="HTH-TYPE TRANSCRIPTIONAL REGULATOR ISCR"/>
    <property type="match status" value="1"/>
</dbReference>
<evidence type="ECO:0000313" key="2">
    <source>
        <dbReference type="EMBL" id="RKS56121.1"/>
    </source>
</evidence>
<protein>
    <submittedName>
        <fullName evidence="2">BadM/Rrf2 family transcriptional regulator</fullName>
    </submittedName>
</protein>
<reference evidence="2 3" key="1">
    <citation type="submission" date="2018-10" db="EMBL/GenBank/DDBJ databases">
        <title>Genomic Encyclopedia of Archaeal and Bacterial Type Strains, Phase II (KMG-II): from individual species to whole genera.</title>
        <authorList>
            <person name="Goeker M."/>
        </authorList>
    </citation>
    <scope>NUCLEOTIDE SEQUENCE [LARGE SCALE GENOMIC DNA]</scope>
    <source>
        <strain evidence="2 3">DSM 19839</strain>
    </source>
</reference>
<keyword evidence="1" id="KW-0238">DNA-binding</keyword>
<name>A0A495Q007_9FLAO</name>
<sequence length="135" mass="14872">MLSKKTKYGIKALAFLAKQPDKNPVQTSEIASNENISSKFLESILLDLRKSGFLGSKKGKGGGYYLIKKPEEILMTSVIRVLEGPIAMVPCVSLNYYEKCIDCPDEDTCSVHKLMIQVRDSTLNVLGNNTLADLS</sequence>
<dbReference type="NCBIfam" id="TIGR00738">
    <property type="entry name" value="rrf2_super"/>
    <property type="match status" value="1"/>
</dbReference>
<dbReference type="InterPro" id="IPR036390">
    <property type="entry name" value="WH_DNA-bd_sf"/>
</dbReference>
<dbReference type="InterPro" id="IPR000944">
    <property type="entry name" value="Tscrpt_reg_Rrf2"/>
</dbReference>
<gene>
    <name evidence="2" type="ORF">BC962_1100</name>
</gene>
<dbReference type="GO" id="GO:0005829">
    <property type="term" value="C:cytosol"/>
    <property type="evidence" value="ECO:0007669"/>
    <property type="project" value="TreeGrafter"/>
</dbReference>
<dbReference type="PROSITE" id="PS51197">
    <property type="entry name" value="HTH_RRF2_2"/>
    <property type="match status" value="1"/>
</dbReference>
<dbReference type="OrthoDB" id="9802344at2"/>
<dbReference type="PANTHER" id="PTHR33221">
    <property type="entry name" value="WINGED HELIX-TURN-HELIX TRANSCRIPTIONAL REGULATOR, RRF2 FAMILY"/>
    <property type="match status" value="1"/>
</dbReference>
<dbReference type="GO" id="GO:0003677">
    <property type="term" value="F:DNA binding"/>
    <property type="evidence" value="ECO:0007669"/>
    <property type="project" value="UniProtKB-KW"/>
</dbReference>
<proteinExistence type="predicted"/>
<evidence type="ECO:0000313" key="3">
    <source>
        <dbReference type="Proteomes" id="UP000276282"/>
    </source>
</evidence>
<keyword evidence="3" id="KW-1185">Reference proteome</keyword>
<dbReference type="SUPFAM" id="SSF46785">
    <property type="entry name" value="Winged helix' DNA-binding domain"/>
    <property type="match status" value="1"/>
</dbReference>
<dbReference type="Gene3D" id="1.10.10.10">
    <property type="entry name" value="Winged helix-like DNA-binding domain superfamily/Winged helix DNA-binding domain"/>
    <property type="match status" value="1"/>
</dbReference>
<dbReference type="RefSeq" id="WP_121344842.1">
    <property type="nucleotide sequence ID" value="NZ_RBLG01000001.1"/>
</dbReference>
<dbReference type="GO" id="GO:0003700">
    <property type="term" value="F:DNA-binding transcription factor activity"/>
    <property type="evidence" value="ECO:0007669"/>
    <property type="project" value="TreeGrafter"/>
</dbReference>